<dbReference type="PROSITE" id="PS51534">
    <property type="entry name" value="SEFIR"/>
    <property type="match status" value="1"/>
</dbReference>
<dbReference type="InterPro" id="IPR013568">
    <property type="entry name" value="SEFIR_dom"/>
</dbReference>
<organism evidence="2 3">
    <name type="scientific">Kibdelosporangium lantanae</name>
    <dbReference type="NCBI Taxonomy" id="1497396"/>
    <lineage>
        <taxon>Bacteria</taxon>
        <taxon>Bacillati</taxon>
        <taxon>Actinomycetota</taxon>
        <taxon>Actinomycetes</taxon>
        <taxon>Pseudonocardiales</taxon>
        <taxon>Pseudonocardiaceae</taxon>
        <taxon>Kibdelosporangium</taxon>
    </lineage>
</organism>
<reference evidence="3" key="1">
    <citation type="journal article" date="2019" name="Int. J. Syst. Evol. Microbiol.">
        <title>The Global Catalogue of Microorganisms (GCM) 10K type strain sequencing project: providing services to taxonomists for standard genome sequencing and annotation.</title>
        <authorList>
            <consortium name="The Broad Institute Genomics Platform"/>
            <consortium name="The Broad Institute Genome Sequencing Center for Infectious Disease"/>
            <person name="Wu L."/>
            <person name="Ma J."/>
        </authorList>
    </citation>
    <scope>NUCLEOTIDE SEQUENCE [LARGE SCALE GENOMIC DNA]</scope>
    <source>
        <strain evidence="3">JCM 31486</strain>
    </source>
</reference>
<dbReference type="Proteomes" id="UP001597045">
    <property type="component" value="Unassembled WGS sequence"/>
</dbReference>
<sequence length="89" mass="9766">MGGSGRGRGEQFEGAIIRDNLMRDLPSETRRVLPVVLPDRSVGEIPAFLHGYSTSHYIVTEFAMSGVAGLLAVRKKRKMDVLLYSAFGL</sequence>
<evidence type="ECO:0000313" key="3">
    <source>
        <dbReference type="Proteomes" id="UP001597045"/>
    </source>
</evidence>
<keyword evidence="3" id="KW-1185">Reference proteome</keyword>
<dbReference type="EMBL" id="JBHTIS010000553">
    <property type="protein sequence ID" value="MFD1046190.1"/>
    <property type="molecule type" value="Genomic_DNA"/>
</dbReference>
<evidence type="ECO:0000259" key="1">
    <source>
        <dbReference type="PROSITE" id="PS51534"/>
    </source>
</evidence>
<gene>
    <name evidence="2" type="ORF">ACFQ1S_11745</name>
</gene>
<evidence type="ECO:0000313" key="2">
    <source>
        <dbReference type="EMBL" id="MFD1046190.1"/>
    </source>
</evidence>
<feature type="non-terminal residue" evidence="2">
    <location>
        <position position="89"/>
    </location>
</feature>
<feature type="domain" description="SEFIR" evidence="1">
    <location>
        <begin position="1"/>
        <end position="66"/>
    </location>
</feature>
<proteinExistence type="predicted"/>
<comment type="caution">
    <text evidence="2">The sequence shown here is derived from an EMBL/GenBank/DDBJ whole genome shotgun (WGS) entry which is preliminary data.</text>
</comment>
<accession>A0ABW3M8H2</accession>
<name>A0ABW3M8H2_9PSEU</name>
<protein>
    <recommendedName>
        <fullName evidence="1">SEFIR domain-containing protein</fullName>
    </recommendedName>
</protein>